<dbReference type="InterPro" id="IPR029062">
    <property type="entry name" value="Class_I_gatase-like"/>
</dbReference>
<keyword evidence="5 10" id="KW-0315">Glutamine amidotransferase</keyword>
<comment type="function">
    <text evidence="10">IGPS catalyzes the conversion of PRFAR and glutamine to IGP, AICAR and glutamate. The HisH subunit catalyzes the hydrolysis of glutamine to glutamate and ammonia as part of the synthesis of IGP and AICAR. The resulting ammonia molecule is channeled to the active site of HisF.</text>
</comment>
<keyword evidence="6 10" id="KW-0368">Histidine biosynthesis</keyword>
<dbReference type="STRING" id="1193729.A1OE_27"/>
<dbReference type="EC" id="3.5.1.2" evidence="10"/>
<comment type="catalytic activity">
    <reaction evidence="9 10">
        <text>L-glutamine + H2O = L-glutamate + NH4(+)</text>
        <dbReference type="Rhea" id="RHEA:15889"/>
        <dbReference type="ChEBI" id="CHEBI:15377"/>
        <dbReference type="ChEBI" id="CHEBI:28938"/>
        <dbReference type="ChEBI" id="CHEBI:29985"/>
        <dbReference type="ChEBI" id="CHEBI:58359"/>
        <dbReference type="EC" id="3.5.1.2"/>
    </reaction>
</comment>
<dbReference type="PIRSF" id="PIRSF000495">
    <property type="entry name" value="Amidotransf_hisH"/>
    <property type="match status" value="1"/>
</dbReference>
<dbReference type="GO" id="GO:0005737">
    <property type="term" value="C:cytoplasm"/>
    <property type="evidence" value="ECO:0007669"/>
    <property type="project" value="UniProtKB-SubCell"/>
</dbReference>
<evidence type="ECO:0000259" key="12">
    <source>
        <dbReference type="Pfam" id="PF00117"/>
    </source>
</evidence>
<dbReference type="InterPro" id="IPR017926">
    <property type="entry name" value="GATASE"/>
</dbReference>
<dbReference type="Pfam" id="PF00117">
    <property type="entry name" value="GATase"/>
    <property type="match status" value="1"/>
</dbReference>
<comment type="pathway">
    <text evidence="1 10">Amino-acid biosynthesis; L-histidine biosynthesis; L-histidine from 5-phospho-alpha-D-ribose 1-diphosphate: step 5/9.</text>
</comment>
<dbReference type="KEGG" id="thal:A1OE_27"/>
<gene>
    <name evidence="10 13" type="primary">hisH</name>
    <name evidence="13" type="ORF">A1OE_27</name>
</gene>
<dbReference type="EC" id="4.3.2.10" evidence="10"/>
<dbReference type="RefSeq" id="WP_015087740.1">
    <property type="nucleotide sequence ID" value="NC_019566.1"/>
</dbReference>
<dbReference type="GO" id="GO:0016829">
    <property type="term" value="F:lyase activity"/>
    <property type="evidence" value="ECO:0007669"/>
    <property type="project" value="UniProtKB-KW"/>
</dbReference>
<dbReference type="Gene3D" id="3.40.50.880">
    <property type="match status" value="1"/>
</dbReference>
<evidence type="ECO:0000256" key="9">
    <source>
        <dbReference type="ARBA" id="ARBA00049534"/>
    </source>
</evidence>
<comment type="catalytic activity">
    <reaction evidence="8 10">
        <text>5-[(5-phospho-1-deoxy-D-ribulos-1-ylimino)methylamino]-1-(5-phospho-beta-D-ribosyl)imidazole-4-carboxamide + L-glutamine = D-erythro-1-(imidazol-4-yl)glycerol 3-phosphate + 5-amino-1-(5-phospho-beta-D-ribosyl)imidazole-4-carboxamide + L-glutamate + H(+)</text>
        <dbReference type="Rhea" id="RHEA:24793"/>
        <dbReference type="ChEBI" id="CHEBI:15378"/>
        <dbReference type="ChEBI" id="CHEBI:29985"/>
        <dbReference type="ChEBI" id="CHEBI:58278"/>
        <dbReference type="ChEBI" id="CHEBI:58359"/>
        <dbReference type="ChEBI" id="CHEBI:58475"/>
        <dbReference type="ChEBI" id="CHEBI:58525"/>
        <dbReference type="EC" id="4.3.2.10"/>
    </reaction>
</comment>
<protein>
    <recommendedName>
        <fullName evidence="10">Imidazole glycerol phosphate synthase subunit HisH</fullName>
        <ecNumber evidence="10">4.3.2.10</ecNumber>
    </recommendedName>
    <alternativeName>
        <fullName evidence="10">IGP synthase glutaminase subunit</fullName>
        <ecNumber evidence="10">3.5.1.2</ecNumber>
    </alternativeName>
    <alternativeName>
        <fullName evidence="10">IGP synthase subunit HisH</fullName>
    </alternativeName>
    <alternativeName>
        <fullName evidence="10">ImGP synthase subunit HisH</fullName>
        <shortName evidence="10">IGPS subunit HisH</shortName>
    </alternativeName>
</protein>
<name>K7YL81_9PROT</name>
<evidence type="ECO:0000256" key="3">
    <source>
        <dbReference type="ARBA" id="ARBA00022605"/>
    </source>
</evidence>
<keyword evidence="13" id="KW-0328">Glycosyltransferase</keyword>
<dbReference type="AlphaFoldDB" id="K7YL81"/>
<evidence type="ECO:0000256" key="8">
    <source>
        <dbReference type="ARBA" id="ARBA00047838"/>
    </source>
</evidence>
<dbReference type="PATRIC" id="fig|1193729.4.peg.20"/>
<dbReference type="HAMAP" id="MF_00278">
    <property type="entry name" value="HisH"/>
    <property type="match status" value="1"/>
</dbReference>
<evidence type="ECO:0000256" key="5">
    <source>
        <dbReference type="ARBA" id="ARBA00022962"/>
    </source>
</evidence>
<dbReference type="CDD" id="cd01748">
    <property type="entry name" value="GATase1_IGP_Synthase"/>
    <property type="match status" value="1"/>
</dbReference>
<dbReference type="InterPro" id="IPR010139">
    <property type="entry name" value="Imidazole-glycPsynth_HisH"/>
</dbReference>
<proteinExistence type="inferred from homology"/>
<dbReference type="OrthoDB" id="9807137at2"/>
<feature type="domain" description="Glutamine amidotransferase" evidence="12">
    <location>
        <begin position="6"/>
        <end position="214"/>
    </location>
</feature>
<evidence type="ECO:0000313" key="13">
    <source>
        <dbReference type="EMBL" id="AFX98242.1"/>
    </source>
</evidence>
<dbReference type="GO" id="GO:0000107">
    <property type="term" value="F:imidazoleglycerol-phosphate synthase activity"/>
    <property type="evidence" value="ECO:0007669"/>
    <property type="project" value="UniProtKB-UniRule"/>
</dbReference>
<organism evidence="13 14">
    <name type="scientific">Candidatus Endolissoclinum faulkneri L2</name>
    <dbReference type="NCBI Taxonomy" id="1193729"/>
    <lineage>
        <taxon>Bacteria</taxon>
        <taxon>Pseudomonadati</taxon>
        <taxon>Pseudomonadota</taxon>
        <taxon>Alphaproteobacteria</taxon>
        <taxon>Rhodospirillales</taxon>
        <taxon>Rhodospirillaceae</taxon>
        <taxon>Candidatus Endolissoclinum</taxon>
    </lineage>
</organism>
<evidence type="ECO:0000256" key="2">
    <source>
        <dbReference type="ARBA" id="ARBA00011152"/>
    </source>
</evidence>
<dbReference type="EMBL" id="CP003539">
    <property type="protein sequence ID" value="AFX98242.1"/>
    <property type="molecule type" value="Genomic_DNA"/>
</dbReference>
<dbReference type="SUPFAM" id="SSF52317">
    <property type="entry name" value="Class I glutamine amidotransferase-like"/>
    <property type="match status" value="1"/>
</dbReference>
<comment type="subunit">
    <text evidence="2 10">Heterodimer of HisH and HisF.</text>
</comment>
<feature type="active site" description="Nucleophile" evidence="10 11">
    <location>
        <position position="89"/>
    </location>
</feature>
<feature type="active site" evidence="10 11">
    <location>
        <position position="201"/>
    </location>
</feature>
<dbReference type="NCBIfam" id="TIGR01855">
    <property type="entry name" value="IMP_synth_hisH"/>
    <property type="match status" value="1"/>
</dbReference>
<evidence type="ECO:0000256" key="4">
    <source>
        <dbReference type="ARBA" id="ARBA00022801"/>
    </source>
</evidence>
<feature type="active site" evidence="10 11">
    <location>
        <position position="199"/>
    </location>
</feature>
<evidence type="ECO:0000256" key="11">
    <source>
        <dbReference type="PIRSR" id="PIRSR000495-1"/>
    </source>
</evidence>
<dbReference type="eggNOG" id="COG0118">
    <property type="taxonomic scope" value="Bacteria"/>
</dbReference>
<dbReference type="Proteomes" id="UP000010077">
    <property type="component" value="Chromosome"/>
</dbReference>
<keyword evidence="14" id="KW-1185">Reference proteome</keyword>
<evidence type="ECO:0000313" key="14">
    <source>
        <dbReference type="Proteomes" id="UP000010077"/>
    </source>
</evidence>
<reference evidence="13 14" key="1">
    <citation type="journal article" date="2012" name="Proc. Natl. Acad. Sci. U.S.A.">
        <title>Genome streamlining and chemical defense in a coral reef symbiosis.</title>
        <authorList>
            <person name="Kwan J.C."/>
            <person name="Donia M.S."/>
            <person name="Han A.W."/>
            <person name="Hirose E."/>
            <person name="Haygood M.G."/>
            <person name="Schmidt E.W."/>
        </authorList>
    </citation>
    <scope>NUCLEOTIDE SEQUENCE [LARGE SCALE GENOMIC DNA]</scope>
    <source>
        <strain evidence="13 14">L2</strain>
    </source>
</reference>
<comment type="subcellular location">
    <subcellularLocation>
        <location evidence="10">Cytoplasm</location>
    </subcellularLocation>
</comment>
<dbReference type="PROSITE" id="PS51273">
    <property type="entry name" value="GATASE_TYPE_1"/>
    <property type="match status" value="1"/>
</dbReference>
<keyword evidence="4 10" id="KW-0378">Hydrolase</keyword>
<sequence>MNTIAIIDYGAGNLRSVAKAFERSSRDYGILVNIKVTSDIGIIAKADRIVFPGVGAFPDCRSWVDRVHGLYDVLERRVIHDSIPFLGICVGMQLMAKVGFEHMTTKGFSWIDGEVHRIIPKDKEKRQIYKVPLIGWSMLKFCTNYHPVLLGLQDGDHVYFLNSYAIRVHDTDQQLAITDYGGSICAIVGRNNMIGTQFHPEKSQAIGLRLIYNFIKWSP</sequence>
<keyword evidence="10" id="KW-0963">Cytoplasm</keyword>
<evidence type="ECO:0000256" key="10">
    <source>
        <dbReference type="HAMAP-Rule" id="MF_00278"/>
    </source>
</evidence>
<dbReference type="UniPathway" id="UPA00031">
    <property type="reaction ID" value="UER00010"/>
</dbReference>
<dbReference type="GO" id="GO:0004359">
    <property type="term" value="F:glutaminase activity"/>
    <property type="evidence" value="ECO:0007669"/>
    <property type="project" value="UniProtKB-EC"/>
</dbReference>
<keyword evidence="7 10" id="KW-0456">Lyase</keyword>
<accession>K7YL81</accession>
<keyword evidence="3 10" id="KW-0028">Amino-acid biosynthesis</keyword>
<dbReference type="PANTHER" id="PTHR42701:SF1">
    <property type="entry name" value="IMIDAZOLE GLYCEROL PHOSPHATE SYNTHASE SUBUNIT HISH"/>
    <property type="match status" value="1"/>
</dbReference>
<dbReference type="HOGENOM" id="CLU_071837_2_0_5"/>
<evidence type="ECO:0000256" key="7">
    <source>
        <dbReference type="ARBA" id="ARBA00023239"/>
    </source>
</evidence>
<dbReference type="GO" id="GO:0000105">
    <property type="term" value="P:L-histidine biosynthetic process"/>
    <property type="evidence" value="ECO:0007669"/>
    <property type="project" value="UniProtKB-UniRule"/>
</dbReference>
<evidence type="ECO:0000256" key="6">
    <source>
        <dbReference type="ARBA" id="ARBA00023102"/>
    </source>
</evidence>
<evidence type="ECO:0000256" key="1">
    <source>
        <dbReference type="ARBA" id="ARBA00005091"/>
    </source>
</evidence>
<keyword evidence="13" id="KW-0808">Transferase</keyword>
<dbReference type="PANTHER" id="PTHR42701">
    <property type="entry name" value="IMIDAZOLE GLYCEROL PHOSPHATE SYNTHASE SUBUNIT HISH"/>
    <property type="match status" value="1"/>
</dbReference>